<name>A0A7C2ZPG4_9AQUI</name>
<accession>A0A7C2ZPG4</accession>
<dbReference type="GO" id="GO:0020037">
    <property type="term" value="F:heme binding"/>
    <property type="evidence" value="ECO:0007669"/>
    <property type="project" value="InterPro"/>
</dbReference>
<proteinExistence type="predicted"/>
<sequence length="227" mass="25396">MKKGLILTGLFVLVAGVVEAQQKKAQQAQPKKEQAVKQEEVMQVLKSGLSSDPRFAWKVQQDEAQRICSQYPSREEMPASAVQKVIQLSQAEIKYPQWGIYMGDWKEGKKLVDSPRGGRYASYGFSDKPTDKGGNCYACHLIEKGVPGGTMGPNLYQYGKRWNITKENLNSPETVEKIKSVYNIVYNSWSAFPCSSMPRFGYHGSLSPEDIANIVAYLLHPESPVNK</sequence>
<dbReference type="Pfam" id="PF00034">
    <property type="entry name" value="Cytochrom_C"/>
    <property type="match status" value="1"/>
</dbReference>
<dbReference type="InterPro" id="IPR030999">
    <property type="entry name" value="Thiosulf_SoxX"/>
</dbReference>
<dbReference type="GO" id="GO:0009055">
    <property type="term" value="F:electron transfer activity"/>
    <property type="evidence" value="ECO:0007669"/>
    <property type="project" value="InterPro"/>
</dbReference>
<feature type="domain" description="Cytochrome c" evidence="6">
    <location>
        <begin position="103"/>
        <end position="222"/>
    </location>
</feature>
<dbReference type="InterPro" id="IPR009056">
    <property type="entry name" value="Cyt_c-like_dom"/>
</dbReference>
<dbReference type="NCBIfam" id="TIGR04485">
    <property type="entry name" value="thiosulf_SoxX"/>
    <property type="match status" value="1"/>
</dbReference>
<keyword evidence="2 4" id="KW-0479">Metal-binding</keyword>
<dbReference type="InterPro" id="IPR036909">
    <property type="entry name" value="Cyt_c-like_dom_sf"/>
</dbReference>
<feature type="signal peptide" evidence="5">
    <location>
        <begin position="1"/>
        <end position="20"/>
    </location>
</feature>
<dbReference type="EMBL" id="DSFP01000058">
    <property type="protein sequence ID" value="HEW46333.1"/>
    <property type="molecule type" value="Genomic_DNA"/>
</dbReference>
<organism evidence="7">
    <name type="scientific">Hydrogenobacter sp</name>
    <dbReference type="NCBI Taxonomy" id="2152829"/>
    <lineage>
        <taxon>Bacteria</taxon>
        <taxon>Pseudomonadati</taxon>
        <taxon>Aquificota</taxon>
        <taxon>Aquificia</taxon>
        <taxon>Aquificales</taxon>
        <taxon>Aquificaceae</taxon>
        <taxon>Hydrogenobacter</taxon>
    </lineage>
</organism>
<protein>
    <submittedName>
        <fullName evidence="7">Sulfur oxidation c-type cytochrome SoxX</fullName>
    </submittedName>
</protein>
<evidence type="ECO:0000256" key="4">
    <source>
        <dbReference type="PROSITE-ProRule" id="PRU00433"/>
    </source>
</evidence>
<keyword evidence="5" id="KW-0732">Signal</keyword>
<evidence type="ECO:0000313" key="7">
    <source>
        <dbReference type="EMBL" id="HEW46333.1"/>
    </source>
</evidence>
<reference evidence="7" key="1">
    <citation type="journal article" date="2020" name="mSystems">
        <title>Genome- and Community-Level Interaction Insights into Carbon Utilization and Element Cycling Functions of Hydrothermarchaeota in Hydrothermal Sediment.</title>
        <authorList>
            <person name="Zhou Z."/>
            <person name="Liu Y."/>
            <person name="Xu W."/>
            <person name="Pan J."/>
            <person name="Luo Z.H."/>
            <person name="Li M."/>
        </authorList>
    </citation>
    <scope>NUCLEOTIDE SEQUENCE [LARGE SCALE GENOMIC DNA]</scope>
    <source>
        <strain evidence="7">SpSt-132</strain>
    </source>
</reference>
<dbReference type="Gene3D" id="1.10.760.10">
    <property type="entry name" value="Cytochrome c-like domain"/>
    <property type="match status" value="1"/>
</dbReference>
<dbReference type="AlphaFoldDB" id="A0A7C2ZPG4"/>
<feature type="chain" id="PRO_5028166734" evidence="5">
    <location>
        <begin position="21"/>
        <end position="227"/>
    </location>
</feature>
<keyword evidence="3 4" id="KW-0408">Iron</keyword>
<dbReference type="PROSITE" id="PS51007">
    <property type="entry name" value="CYTC"/>
    <property type="match status" value="1"/>
</dbReference>
<evidence type="ECO:0000256" key="3">
    <source>
        <dbReference type="ARBA" id="ARBA00023004"/>
    </source>
</evidence>
<dbReference type="SUPFAM" id="SSF46626">
    <property type="entry name" value="Cytochrome c"/>
    <property type="match status" value="1"/>
</dbReference>
<evidence type="ECO:0000256" key="5">
    <source>
        <dbReference type="SAM" id="SignalP"/>
    </source>
</evidence>
<evidence type="ECO:0000256" key="2">
    <source>
        <dbReference type="ARBA" id="ARBA00022723"/>
    </source>
</evidence>
<evidence type="ECO:0000256" key="1">
    <source>
        <dbReference type="ARBA" id="ARBA00022617"/>
    </source>
</evidence>
<evidence type="ECO:0000259" key="6">
    <source>
        <dbReference type="PROSITE" id="PS51007"/>
    </source>
</evidence>
<keyword evidence="1 4" id="KW-0349">Heme</keyword>
<gene>
    <name evidence="7" type="primary">soxX</name>
    <name evidence="7" type="ORF">ENO47_06690</name>
</gene>
<dbReference type="GO" id="GO:0046872">
    <property type="term" value="F:metal ion binding"/>
    <property type="evidence" value="ECO:0007669"/>
    <property type="project" value="UniProtKB-KW"/>
</dbReference>
<comment type="caution">
    <text evidence="7">The sequence shown here is derived from an EMBL/GenBank/DDBJ whole genome shotgun (WGS) entry which is preliminary data.</text>
</comment>